<gene>
    <name evidence="1" type="ORF">B0H16DRAFT_1726346</name>
</gene>
<proteinExistence type="predicted"/>
<reference evidence="1" key="1">
    <citation type="submission" date="2023-03" db="EMBL/GenBank/DDBJ databases">
        <title>Massive genome expansion in bonnet fungi (Mycena s.s.) driven by repeated elements and novel gene families across ecological guilds.</title>
        <authorList>
            <consortium name="Lawrence Berkeley National Laboratory"/>
            <person name="Harder C.B."/>
            <person name="Miyauchi S."/>
            <person name="Viragh M."/>
            <person name="Kuo A."/>
            <person name="Thoen E."/>
            <person name="Andreopoulos B."/>
            <person name="Lu D."/>
            <person name="Skrede I."/>
            <person name="Drula E."/>
            <person name="Henrissat B."/>
            <person name="Morin E."/>
            <person name="Kohler A."/>
            <person name="Barry K."/>
            <person name="LaButti K."/>
            <person name="Morin E."/>
            <person name="Salamov A."/>
            <person name="Lipzen A."/>
            <person name="Mereny Z."/>
            <person name="Hegedus B."/>
            <person name="Baldrian P."/>
            <person name="Stursova M."/>
            <person name="Weitz H."/>
            <person name="Taylor A."/>
            <person name="Grigoriev I.V."/>
            <person name="Nagy L.G."/>
            <person name="Martin F."/>
            <person name="Kauserud H."/>
        </authorList>
    </citation>
    <scope>NUCLEOTIDE SEQUENCE</scope>
    <source>
        <strain evidence="1">CBHHK182m</strain>
    </source>
</reference>
<evidence type="ECO:0000313" key="1">
    <source>
        <dbReference type="EMBL" id="KAJ7746622.1"/>
    </source>
</evidence>
<accession>A0AAD7N5C0</accession>
<keyword evidence="2" id="KW-1185">Reference proteome</keyword>
<organism evidence="1 2">
    <name type="scientific">Mycena metata</name>
    <dbReference type="NCBI Taxonomy" id="1033252"/>
    <lineage>
        <taxon>Eukaryota</taxon>
        <taxon>Fungi</taxon>
        <taxon>Dikarya</taxon>
        <taxon>Basidiomycota</taxon>
        <taxon>Agaricomycotina</taxon>
        <taxon>Agaricomycetes</taxon>
        <taxon>Agaricomycetidae</taxon>
        <taxon>Agaricales</taxon>
        <taxon>Marasmiineae</taxon>
        <taxon>Mycenaceae</taxon>
        <taxon>Mycena</taxon>
    </lineage>
</organism>
<sequence>MSVEAADRDAVKQMYRAKMVAQDEMIKESWVKAMEVRLVREELEKCRKGEGPNAMENCRWLVEKYQQMLVEAKLKGYKRIEKA</sequence>
<dbReference type="AlphaFoldDB" id="A0AAD7N5C0"/>
<dbReference type="Proteomes" id="UP001215598">
    <property type="component" value="Unassembled WGS sequence"/>
</dbReference>
<comment type="caution">
    <text evidence="1">The sequence shown here is derived from an EMBL/GenBank/DDBJ whole genome shotgun (WGS) entry which is preliminary data.</text>
</comment>
<dbReference type="EMBL" id="JARKIB010000079">
    <property type="protein sequence ID" value="KAJ7746622.1"/>
    <property type="molecule type" value="Genomic_DNA"/>
</dbReference>
<evidence type="ECO:0000313" key="2">
    <source>
        <dbReference type="Proteomes" id="UP001215598"/>
    </source>
</evidence>
<protein>
    <recommendedName>
        <fullName evidence="3">NADH-ubiquinone oxidoreductase 12 kDa subunit</fullName>
    </recommendedName>
</protein>
<evidence type="ECO:0008006" key="3">
    <source>
        <dbReference type="Google" id="ProtNLM"/>
    </source>
</evidence>
<name>A0AAD7N5C0_9AGAR</name>